<sequence>MSRFCKKPDDYLVKAESYKANNRKYQEFGSLAGERSFRKNPKNTNNIIY</sequence>
<evidence type="ECO:0000313" key="1">
    <source>
        <dbReference type="EMBL" id="GAI50172.1"/>
    </source>
</evidence>
<name>X1P1K2_9ZZZZ</name>
<comment type="caution">
    <text evidence="1">The sequence shown here is derived from an EMBL/GenBank/DDBJ whole genome shotgun (WGS) entry which is preliminary data.</text>
</comment>
<protein>
    <submittedName>
        <fullName evidence="1">Uncharacterized protein</fullName>
    </submittedName>
</protein>
<accession>X1P1K2</accession>
<organism evidence="1">
    <name type="scientific">marine sediment metagenome</name>
    <dbReference type="NCBI Taxonomy" id="412755"/>
    <lineage>
        <taxon>unclassified sequences</taxon>
        <taxon>metagenomes</taxon>
        <taxon>ecological metagenomes</taxon>
    </lineage>
</organism>
<proteinExistence type="predicted"/>
<dbReference type="EMBL" id="BARV01040035">
    <property type="protein sequence ID" value="GAI50172.1"/>
    <property type="molecule type" value="Genomic_DNA"/>
</dbReference>
<reference evidence="1" key="1">
    <citation type="journal article" date="2014" name="Front. Microbiol.">
        <title>High frequency of phylogenetically diverse reductive dehalogenase-homologous genes in deep subseafloor sedimentary metagenomes.</title>
        <authorList>
            <person name="Kawai M."/>
            <person name="Futagami T."/>
            <person name="Toyoda A."/>
            <person name="Takaki Y."/>
            <person name="Nishi S."/>
            <person name="Hori S."/>
            <person name="Arai W."/>
            <person name="Tsubouchi T."/>
            <person name="Morono Y."/>
            <person name="Uchiyama I."/>
            <person name="Ito T."/>
            <person name="Fujiyama A."/>
            <person name="Inagaki F."/>
            <person name="Takami H."/>
        </authorList>
    </citation>
    <scope>NUCLEOTIDE SEQUENCE</scope>
    <source>
        <strain evidence="1">Expedition CK06-06</strain>
    </source>
</reference>
<dbReference type="AlphaFoldDB" id="X1P1K2"/>
<gene>
    <name evidence="1" type="ORF">S06H3_61151</name>
</gene>